<reference evidence="1 2" key="1">
    <citation type="journal article" date="2015" name="Genome Announc.">
        <title>Expanding the biotechnology potential of lactobacilli through comparative genomics of 213 strains and associated genera.</title>
        <authorList>
            <person name="Sun Z."/>
            <person name="Harris H.M."/>
            <person name="McCann A."/>
            <person name="Guo C."/>
            <person name="Argimon S."/>
            <person name="Zhang W."/>
            <person name="Yang X."/>
            <person name="Jeffery I.B."/>
            <person name="Cooney J.C."/>
            <person name="Kagawa T.F."/>
            <person name="Liu W."/>
            <person name="Song Y."/>
            <person name="Salvetti E."/>
            <person name="Wrobel A."/>
            <person name="Rasinkangas P."/>
            <person name="Parkhill J."/>
            <person name="Rea M.C."/>
            <person name="O'Sullivan O."/>
            <person name="Ritari J."/>
            <person name="Douillard F.P."/>
            <person name="Paul Ross R."/>
            <person name="Yang R."/>
            <person name="Briner A.E."/>
            <person name="Felis G.E."/>
            <person name="de Vos W.M."/>
            <person name="Barrangou R."/>
            <person name="Klaenhammer T.R."/>
            <person name="Caufield P.W."/>
            <person name="Cui Y."/>
            <person name="Zhang H."/>
            <person name="O'Toole P.W."/>
        </authorList>
    </citation>
    <scope>NUCLEOTIDE SEQUENCE [LARGE SCALE GENOMIC DNA]</scope>
    <source>
        <strain evidence="1 2">DSM 16991</strain>
    </source>
</reference>
<proteinExistence type="predicted"/>
<comment type="caution">
    <text evidence="1">The sequence shown here is derived from an EMBL/GenBank/DDBJ whole genome shotgun (WGS) entry which is preliminary data.</text>
</comment>
<dbReference type="Proteomes" id="UP000050949">
    <property type="component" value="Unassembled WGS sequence"/>
</dbReference>
<accession>A0A0R1XFW5</accession>
<sequence>MEYWLSMPWQRAQNDQARPAAVQAATSDAACSQFGKVLDQHLAVKKNDYIAVRAAANQKQIHETAYDQSYPKDKIIVRGGHQLALAGLVKSVTGQYGLRIQSNGTAKMLVSVSNESGTAYQTIALPDTHGQWVTLAYSDSTVHSA</sequence>
<organism evidence="1 2">
    <name type="scientific">Schleiferilactobacillus harbinensis DSM 16991</name>
    <dbReference type="NCBI Taxonomy" id="1122147"/>
    <lineage>
        <taxon>Bacteria</taxon>
        <taxon>Bacillati</taxon>
        <taxon>Bacillota</taxon>
        <taxon>Bacilli</taxon>
        <taxon>Lactobacillales</taxon>
        <taxon>Lactobacillaceae</taxon>
        <taxon>Schleiferilactobacillus</taxon>
    </lineage>
</organism>
<protein>
    <submittedName>
        <fullName evidence="1">Uncharacterized protein</fullName>
    </submittedName>
</protein>
<dbReference type="PATRIC" id="fig|1122147.4.peg.2702"/>
<gene>
    <name evidence="1" type="ORF">FC91_GL002621</name>
</gene>
<name>A0A0R1XFW5_9LACO</name>
<dbReference type="EMBL" id="AZFW01000050">
    <property type="protein sequence ID" value="KRM27412.1"/>
    <property type="molecule type" value="Genomic_DNA"/>
</dbReference>
<evidence type="ECO:0000313" key="2">
    <source>
        <dbReference type="Proteomes" id="UP000050949"/>
    </source>
</evidence>
<dbReference type="AlphaFoldDB" id="A0A0R1XFW5"/>
<evidence type="ECO:0000313" key="1">
    <source>
        <dbReference type="EMBL" id="KRM27412.1"/>
    </source>
</evidence>